<comment type="caution">
    <text evidence="1">The sequence shown here is derived from an EMBL/GenBank/DDBJ whole genome shotgun (WGS) entry which is preliminary data.</text>
</comment>
<dbReference type="EMBL" id="JBJHZX010000002">
    <property type="protein sequence ID" value="MFL0194297.1"/>
    <property type="molecule type" value="Genomic_DNA"/>
</dbReference>
<protein>
    <recommendedName>
        <fullName evidence="3">MORN repeat protein</fullName>
    </recommendedName>
</protein>
<reference evidence="1 2" key="1">
    <citation type="submission" date="2024-11" db="EMBL/GenBank/DDBJ databases">
        <authorList>
            <person name="Heng Y.C."/>
            <person name="Lim A.C.H."/>
            <person name="Lee J.K.Y."/>
            <person name="Kittelmann S."/>
        </authorList>
    </citation>
    <scope>NUCLEOTIDE SEQUENCE [LARGE SCALE GENOMIC DNA]</scope>
    <source>
        <strain evidence="1 2">WILCCON 0269</strain>
    </source>
</reference>
<name>A0ABW8SF15_9CLOT</name>
<gene>
    <name evidence="1" type="ORF">ACJDU8_01710</name>
</gene>
<accession>A0ABW8SF15</accession>
<dbReference type="RefSeq" id="WP_406790419.1">
    <property type="nucleotide sequence ID" value="NZ_JBJHZX010000002.1"/>
</dbReference>
<dbReference type="Proteomes" id="UP001623660">
    <property type="component" value="Unassembled WGS sequence"/>
</dbReference>
<evidence type="ECO:0000313" key="2">
    <source>
        <dbReference type="Proteomes" id="UP001623660"/>
    </source>
</evidence>
<proteinExistence type="predicted"/>
<keyword evidence="2" id="KW-1185">Reference proteome</keyword>
<sequence length="316" mass="36165">MEHINTKYGTLKSLNYVKYYEDGSIKECTLDNLNKLETPYGLLIPKYEYGEERSKHIPSIAFYNNGNLKKVYLEKQTDVNTPIGILPAEFITFYENGSIKRIFPLNGKITGYWSEEDEYNLAEEIELDVSIEKLKEKVIAVRFYENGSIKSITFWNKNNVKLNSPLGNVYVRIGASFYEDGELKSFEPSKPTPVSTKIGTIMAYDTEAIGIHGDSNSVKFSNEGRVESLITSTDTIEVISRKGEKKLYKPLLKPSVIDENFMEVVPLNIEFYKNKVKFTSGIHHRFLDEYIVDEYDFYIKSSPLREGSPCSSCIGY</sequence>
<evidence type="ECO:0000313" key="1">
    <source>
        <dbReference type="EMBL" id="MFL0194297.1"/>
    </source>
</evidence>
<evidence type="ECO:0008006" key="3">
    <source>
        <dbReference type="Google" id="ProtNLM"/>
    </source>
</evidence>
<organism evidence="1 2">
    <name type="scientific">Candidatus Clostridium eludens</name>
    <dbReference type="NCBI Taxonomy" id="3381663"/>
    <lineage>
        <taxon>Bacteria</taxon>
        <taxon>Bacillati</taxon>
        <taxon>Bacillota</taxon>
        <taxon>Clostridia</taxon>
        <taxon>Eubacteriales</taxon>
        <taxon>Clostridiaceae</taxon>
        <taxon>Clostridium</taxon>
    </lineage>
</organism>